<keyword evidence="3" id="KW-0597">Phosphoprotein</keyword>
<dbReference type="PROSITE" id="PS50139">
    <property type="entry name" value="Z_BINDING"/>
    <property type="match status" value="1"/>
</dbReference>
<accession>A0A6J2V8K1</accession>
<dbReference type="SMART" id="SM00220">
    <property type="entry name" value="S_TKc"/>
    <property type="match status" value="1"/>
</dbReference>
<feature type="region of interest" description="Disordered" evidence="11">
    <location>
        <begin position="144"/>
        <end position="169"/>
    </location>
</feature>
<keyword evidence="4" id="KW-0808">Transferase</keyword>
<evidence type="ECO:0000256" key="3">
    <source>
        <dbReference type="ARBA" id="ARBA00022553"/>
    </source>
</evidence>
<protein>
    <recommendedName>
        <fullName evidence="1">non-specific serine/threonine protein kinase</fullName>
        <ecNumber evidence="1">2.7.11.1</ecNumber>
    </recommendedName>
</protein>
<evidence type="ECO:0000256" key="10">
    <source>
        <dbReference type="PROSITE-ProRule" id="PRU10141"/>
    </source>
</evidence>
<dbReference type="Proteomes" id="UP000504632">
    <property type="component" value="Chromosome 4"/>
</dbReference>
<sequence>MASDRKADSKLTDRICSVLTKGKQYRALEIAKAVGLQKASDVNSVLYALFKSGRLSKTDSQPPLWSLGKPEETTSPASPTAAKSSDKKTVHENDIMNVFTETSENDRKALKASQIASRLGESRSTVNKVLYDMSRNGVVKKSEENQWSLVNGEKNQSERSDNQNKTRKTSEYGFSRNFDVIQALGSGGYGSVVKVKHKVDDKFYAVKTVQFTKEADREVKALAKLDHPNIVRYITSWPESVHWKDNSELKSIIHSEASYDGAYSSDIEKELHEMHISEPPETDTEGSSGMEASESSGILEESGTSGAKMSHSYESDSQDLVPLNEDEPYLYIQMEICEKGTLSTWLKERNMGTTPRKTQEIFKIFQQVVTGVEYIHSKGLIHRDLKPDNILFGDDDAVKIGDFGLVTTVADENGGPVERSRRRGTLSYMSPEQKESVNYDEKTDIFPLGLICFELLWKISTYMEKDKMWENVRSQAFPRDFCEKYQSESKFIEGMLAKNPSERQSAKETLESLKNWFSART</sequence>
<dbReference type="Gene3D" id="3.30.200.20">
    <property type="entry name" value="Phosphorylase Kinase, domain 1"/>
    <property type="match status" value="1"/>
</dbReference>
<name>A0A6J2V8K1_CHACN</name>
<dbReference type="CTD" id="503703"/>
<feature type="region of interest" description="Disordered" evidence="11">
    <location>
        <begin position="56"/>
        <end position="90"/>
    </location>
</feature>
<dbReference type="SUPFAM" id="SSF46785">
    <property type="entry name" value="Winged helix' DNA-binding domain"/>
    <property type="match status" value="2"/>
</dbReference>
<dbReference type="FunFam" id="1.10.510.10:FF:000251">
    <property type="entry name" value="eukaryotic translation initiation factor 2-alpha kinase 3"/>
    <property type="match status" value="1"/>
</dbReference>
<dbReference type="RefSeq" id="XP_030628152.1">
    <property type="nucleotide sequence ID" value="XM_030772292.1"/>
</dbReference>
<keyword evidence="2" id="KW-0723">Serine/threonine-protein kinase</keyword>
<dbReference type="InterPro" id="IPR036388">
    <property type="entry name" value="WH-like_DNA-bd_sf"/>
</dbReference>
<evidence type="ECO:0000256" key="7">
    <source>
        <dbReference type="ARBA" id="ARBA00022840"/>
    </source>
</evidence>
<dbReference type="PANTHER" id="PTHR11042">
    <property type="entry name" value="EUKARYOTIC TRANSLATION INITIATION FACTOR 2-ALPHA KINASE EIF2-ALPHA KINASE -RELATED"/>
    <property type="match status" value="1"/>
</dbReference>
<dbReference type="InterPro" id="IPR000719">
    <property type="entry name" value="Prot_kinase_dom"/>
</dbReference>
<dbReference type="Pfam" id="PF00069">
    <property type="entry name" value="Pkinase"/>
    <property type="match status" value="2"/>
</dbReference>
<dbReference type="GO" id="GO:0005524">
    <property type="term" value="F:ATP binding"/>
    <property type="evidence" value="ECO:0007669"/>
    <property type="project" value="UniProtKB-UniRule"/>
</dbReference>
<proteinExistence type="inferred from homology"/>
<feature type="binding site" evidence="10">
    <location>
        <position position="207"/>
    </location>
    <ligand>
        <name>ATP</name>
        <dbReference type="ChEBI" id="CHEBI:30616"/>
    </ligand>
</feature>
<keyword evidence="8" id="KW-0694">RNA-binding</keyword>
<dbReference type="Gene3D" id="1.10.10.10">
    <property type="entry name" value="Winged helix-like DNA-binding domain superfamily/Winged helix DNA-binding domain"/>
    <property type="match status" value="2"/>
</dbReference>
<dbReference type="InterPro" id="IPR050339">
    <property type="entry name" value="CC_SR_Kinase"/>
</dbReference>
<dbReference type="EC" id="2.7.11.1" evidence="1"/>
<dbReference type="Gene3D" id="1.10.510.10">
    <property type="entry name" value="Transferase(Phosphotransferase) domain 1"/>
    <property type="match status" value="1"/>
</dbReference>
<feature type="compositionally biased region" description="Low complexity" evidence="11">
    <location>
        <begin position="73"/>
        <end position="83"/>
    </location>
</feature>
<dbReference type="Pfam" id="PF02295">
    <property type="entry name" value="z-alpha"/>
    <property type="match status" value="1"/>
</dbReference>
<evidence type="ECO:0000256" key="8">
    <source>
        <dbReference type="ARBA" id="ARBA00022884"/>
    </source>
</evidence>
<keyword evidence="6 15" id="KW-0418">Kinase</keyword>
<dbReference type="GO" id="GO:0003726">
    <property type="term" value="F:double-stranded RNA adenosine deaminase activity"/>
    <property type="evidence" value="ECO:0007669"/>
    <property type="project" value="InterPro"/>
</dbReference>
<dbReference type="PROSITE" id="PS50011">
    <property type="entry name" value="PROTEIN_KINASE_DOM"/>
    <property type="match status" value="1"/>
</dbReference>
<dbReference type="GO" id="GO:0005634">
    <property type="term" value="C:nucleus"/>
    <property type="evidence" value="ECO:0007669"/>
    <property type="project" value="TreeGrafter"/>
</dbReference>
<evidence type="ECO:0000259" key="12">
    <source>
        <dbReference type="PROSITE" id="PS50011"/>
    </source>
</evidence>
<dbReference type="GO" id="GO:0003723">
    <property type="term" value="F:RNA binding"/>
    <property type="evidence" value="ECO:0007669"/>
    <property type="project" value="UniProtKB-KW"/>
</dbReference>
<comment type="similarity">
    <text evidence="9">Belongs to the protein kinase superfamily. Ser/Thr protein kinase family. GCN2 subfamily.</text>
</comment>
<keyword evidence="14" id="KW-1185">Reference proteome</keyword>
<feature type="domain" description="Z-binding" evidence="13">
    <location>
        <begin position="5"/>
        <end position="69"/>
    </location>
</feature>
<dbReference type="OrthoDB" id="341578at2759"/>
<feature type="domain" description="Protein kinase" evidence="12">
    <location>
        <begin position="178"/>
        <end position="517"/>
    </location>
</feature>
<evidence type="ECO:0000256" key="2">
    <source>
        <dbReference type="ARBA" id="ARBA00022527"/>
    </source>
</evidence>
<dbReference type="InterPro" id="IPR011009">
    <property type="entry name" value="Kinase-like_dom_sf"/>
</dbReference>
<keyword evidence="5 10" id="KW-0547">Nucleotide-binding</keyword>
<dbReference type="InterPro" id="IPR017441">
    <property type="entry name" value="Protein_kinase_ATP_BS"/>
</dbReference>
<dbReference type="PROSITE" id="PS00108">
    <property type="entry name" value="PROTEIN_KINASE_ST"/>
    <property type="match status" value="1"/>
</dbReference>
<dbReference type="InterPro" id="IPR008271">
    <property type="entry name" value="Ser/Thr_kinase_AS"/>
</dbReference>
<dbReference type="SUPFAM" id="SSF56112">
    <property type="entry name" value="Protein kinase-like (PK-like)"/>
    <property type="match status" value="1"/>
</dbReference>
<gene>
    <name evidence="15" type="primary">pkz</name>
</gene>
<feature type="compositionally biased region" description="Low complexity" evidence="11">
    <location>
        <begin position="285"/>
        <end position="297"/>
    </location>
</feature>
<evidence type="ECO:0000256" key="1">
    <source>
        <dbReference type="ARBA" id="ARBA00012513"/>
    </source>
</evidence>
<dbReference type="InterPro" id="IPR036390">
    <property type="entry name" value="WH_DNA-bd_sf"/>
</dbReference>
<evidence type="ECO:0000313" key="15">
    <source>
        <dbReference type="RefSeq" id="XP_030628152.1"/>
    </source>
</evidence>
<reference evidence="15" key="1">
    <citation type="submission" date="2025-08" db="UniProtKB">
        <authorList>
            <consortium name="RefSeq"/>
        </authorList>
    </citation>
    <scope>IDENTIFICATION</scope>
</reference>
<dbReference type="InterPro" id="IPR042371">
    <property type="entry name" value="Z_dom"/>
</dbReference>
<evidence type="ECO:0000256" key="9">
    <source>
        <dbReference type="ARBA" id="ARBA00037982"/>
    </source>
</evidence>
<evidence type="ECO:0000256" key="6">
    <source>
        <dbReference type="ARBA" id="ARBA00022777"/>
    </source>
</evidence>
<evidence type="ECO:0000256" key="5">
    <source>
        <dbReference type="ARBA" id="ARBA00022741"/>
    </source>
</evidence>
<dbReference type="GeneID" id="115810361"/>
<keyword evidence="7 10" id="KW-0067">ATP-binding</keyword>
<feature type="region of interest" description="Disordered" evidence="11">
    <location>
        <begin position="278"/>
        <end position="319"/>
    </location>
</feature>
<evidence type="ECO:0000256" key="4">
    <source>
        <dbReference type="ARBA" id="ARBA00022679"/>
    </source>
</evidence>
<evidence type="ECO:0000259" key="13">
    <source>
        <dbReference type="PROSITE" id="PS50139"/>
    </source>
</evidence>
<dbReference type="InParanoid" id="A0A6J2V8K1"/>
<evidence type="ECO:0000256" key="11">
    <source>
        <dbReference type="SAM" id="MobiDB-lite"/>
    </source>
</evidence>
<evidence type="ECO:0000313" key="14">
    <source>
        <dbReference type="Proteomes" id="UP000504632"/>
    </source>
</evidence>
<dbReference type="PROSITE" id="PS00107">
    <property type="entry name" value="PROTEIN_KINASE_ATP"/>
    <property type="match status" value="1"/>
</dbReference>
<organism evidence="14 15">
    <name type="scientific">Chanos chanos</name>
    <name type="common">Milkfish</name>
    <name type="synonym">Mugil chanos</name>
    <dbReference type="NCBI Taxonomy" id="29144"/>
    <lineage>
        <taxon>Eukaryota</taxon>
        <taxon>Metazoa</taxon>
        <taxon>Chordata</taxon>
        <taxon>Craniata</taxon>
        <taxon>Vertebrata</taxon>
        <taxon>Euteleostomi</taxon>
        <taxon>Actinopterygii</taxon>
        <taxon>Neopterygii</taxon>
        <taxon>Teleostei</taxon>
        <taxon>Ostariophysi</taxon>
        <taxon>Gonorynchiformes</taxon>
        <taxon>Chanidae</taxon>
        <taxon>Chanos</taxon>
    </lineage>
</organism>
<dbReference type="AlphaFoldDB" id="A0A6J2V8K1"/>
<dbReference type="GO" id="GO:0005737">
    <property type="term" value="C:cytoplasm"/>
    <property type="evidence" value="ECO:0007669"/>
    <property type="project" value="TreeGrafter"/>
</dbReference>
<dbReference type="SMART" id="SM00550">
    <property type="entry name" value="Zalpha"/>
    <property type="match status" value="2"/>
</dbReference>
<feature type="compositionally biased region" description="Basic and acidic residues" evidence="11">
    <location>
        <begin position="155"/>
        <end position="169"/>
    </location>
</feature>
<dbReference type="PANTHER" id="PTHR11042:SF166">
    <property type="entry name" value="EUKARYOTIC TRANSLATION INITIATION FACTOR 2-ALPHA KINASE 3"/>
    <property type="match status" value="1"/>
</dbReference>
<dbReference type="GO" id="GO:0004694">
    <property type="term" value="F:eukaryotic translation initiation factor 2alpha kinase activity"/>
    <property type="evidence" value="ECO:0007669"/>
    <property type="project" value="TreeGrafter"/>
</dbReference>